<keyword evidence="2" id="KW-0418">Kinase</keyword>
<dbReference type="STRING" id="390241.SAMN04488023_11414"/>
<keyword evidence="3" id="KW-1185">Reference proteome</keyword>
<name>A0A1H9R891_9SPHI</name>
<comment type="similarity">
    <text evidence="1">Belongs to the ROK (NagC/XylR) family.</text>
</comment>
<sequence>MEKPVALGVDIGGSHITAALVDLSTRTLVKDSIKRSPVNSQESKEVILSAWCDIIDDAFGTIKNGSRYVGIAMPGPFDYEQGISLIKDQDKFKSLYQFNVKEELAKRLDIPAENIQFINDAAGFLQGEVFAGAAKGNAHVLGLTLGTGLGSSICINHKAEDADLWNSPFLDGIAEDYLSTRWFVKRYKQLSGVELEGVKELVALIDEDHSATRVFMEFGYNLAQFLIPIIRENKIDTVIIGGNIAQSFDAFAPELVATLRGNEIDTQIKISELKEHAALIGAASCNDTFIQQAEH</sequence>
<organism evidence="2 3">
    <name type="scientific">Pedobacter rhizosphaerae</name>
    <dbReference type="NCBI Taxonomy" id="390241"/>
    <lineage>
        <taxon>Bacteria</taxon>
        <taxon>Pseudomonadati</taxon>
        <taxon>Bacteroidota</taxon>
        <taxon>Sphingobacteriia</taxon>
        <taxon>Sphingobacteriales</taxon>
        <taxon>Sphingobacteriaceae</taxon>
        <taxon>Pedobacter</taxon>
    </lineage>
</organism>
<evidence type="ECO:0000256" key="1">
    <source>
        <dbReference type="ARBA" id="ARBA00006479"/>
    </source>
</evidence>
<dbReference type="InterPro" id="IPR000600">
    <property type="entry name" value="ROK"/>
</dbReference>
<dbReference type="RefSeq" id="WP_090884792.1">
    <property type="nucleotide sequence ID" value="NZ_FOGG01000014.1"/>
</dbReference>
<dbReference type="Gene3D" id="3.30.420.40">
    <property type="match status" value="2"/>
</dbReference>
<evidence type="ECO:0000313" key="3">
    <source>
        <dbReference type="Proteomes" id="UP000199572"/>
    </source>
</evidence>
<dbReference type="CDD" id="cd23763">
    <property type="entry name" value="ASKHA_ATPase_ROK"/>
    <property type="match status" value="1"/>
</dbReference>
<proteinExistence type="inferred from homology"/>
<accession>A0A1H9R891</accession>
<reference evidence="2 3" key="1">
    <citation type="submission" date="2016-10" db="EMBL/GenBank/DDBJ databases">
        <authorList>
            <person name="de Groot N.N."/>
        </authorList>
    </citation>
    <scope>NUCLEOTIDE SEQUENCE [LARGE SCALE GENOMIC DNA]</scope>
    <source>
        <strain evidence="2 3">DSM 18610</strain>
    </source>
</reference>
<dbReference type="SUPFAM" id="SSF53067">
    <property type="entry name" value="Actin-like ATPase domain"/>
    <property type="match status" value="1"/>
</dbReference>
<keyword evidence="2" id="KW-0808">Transferase</keyword>
<dbReference type="Proteomes" id="UP000199572">
    <property type="component" value="Unassembled WGS sequence"/>
</dbReference>
<dbReference type="GO" id="GO:0016301">
    <property type="term" value="F:kinase activity"/>
    <property type="evidence" value="ECO:0007669"/>
    <property type="project" value="UniProtKB-KW"/>
</dbReference>
<dbReference type="AlphaFoldDB" id="A0A1H9R891"/>
<dbReference type="Pfam" id="PF00480">
    <property type="entry name" value="ROK"/>
    <property type="match status" value="2"/>
</dbReference>
<dbReference type="PANTHER" id="PTHR18964:SF149">
    <property type="entry name" value="BIFUNCTIONAL UDP-N-ACETYLGLUCOSAMINE 2-EPIMERASE_N-ACETYLMANNOSAMINE KINASE"/>
    <property type="match status" value="1"/>
</dbReference>
<dbReference type="PANTHER" id="PTHR18964">
    <property type="entry name" value="ROK (REPRESSOR, ORF, KINASE) FAMILY"/>
    <property type="match status" value="1"/>
</dbReference>
<protein>
    <submittedName>
        <fullName evidence="2">Glucokinase</fullName>
    </submittedName>
</protein>
<evidence type="ECO:0000313" key="2">
    <source>
        <dbReference type="EMBL" id="SER69111.1"/>
    </source>
</evidence>
<dbReference type="InterPro" id="IPR043129">
    <property type="entry name" value="ATPase_NBD"/>
</dbReference>
<dbReference type="OrthoDB" id="49666at2"/>
<gene>
    <name evidence="2" type="ORF">SAMN04488023_11414</name>
</gene>
<dbReference type="EMBL" id="FOGG01000014">
    <property type="protein sequence ID" value="SER69111.1"/>
    <property type="molecule type" value="Genomic_DNA"/>
</dbReference>